<feature type="compositionally biased region" description="Basic residues" evidence="1">
    <location>
        <begin position="1"/>
        <end position="17"/>
    </location>
</feature>
<evidence type="ECO:0000256" key="1">
    <source>
        <dbReference type="SAM" id="MobiDB-lite"/>
    </source>
</evidence>
<keyword evidence="3" id="KW-1185">Reference proteome</keyword>
<protein>
    <submittedName>
        <fullName evidence="2">Uncharacterized protein</fullName>
    </submittedName>
</protein>
<evidence type="ECO:0000313" key="2">
    <source>
        <dbReference type="EMBL" id="KZP24927.1"/>
    </source>
</evidence>
<dbReference type="Proteomes" id="UP000076532">
    <property type="component" value="Unassembled WGS sequence"/>
</dbReference>
<dbReference type="STRING" id="436010.A0A166NEM7"/>
<accession>A0A166NEM7</accession>
<reference evidence="2 3" key="1">
    <citation type="journal article" date="2016" name="Mol. Biol. Evol.">
        <title>Comparative Genomics of Early-Diverging Mushroom-Forming Fungi Provides Insights into the Origins of Lignocellulose Decay Capabilities.</title>
        <authorList>
            <person name="Nagy L.G."/>
            <person name="Riley R."/>
            <person name="Tritt A."/>
            <person name="Adam C."/>
            <person name="Daum C."/>
            <person name="Floudas D."/>
            <person name="Sun H."/>
            <person name="Yadav J.S."/>
            <person name="Pangilinan J."/>
            <person name="Larsson K.H."/>
            <person name="Matsuura K."/>
            <person name="Barry K."/>
            <person name="Labutti K."/>
            <person name="Kuo R."/>
            <person name="Ohm R.A."/>
            <person name="Bhattacharya S.S."/>
            <person name="Shirouzu T."/>
            <person name="Yoshinaga Y."/>
            <person name="Martin F.M."/>
            <person name="Grigoriev I.V."/>
            <person name="Hibbett D.S."/>
        </authorList>
    </citation>
    <scope>NUCLEOTIDE SEQUENCE [LARGE SCALE GENOMIC DNA]</scope>
    <source>
        <strain evidence="2 3">CBS 109695</strain>
    </source>
</reference>
<proteinExistence type="predicted"/>
<name>A0A166NEM7_9AGAM</name>
<feature type="region of interest" description="Disordered" evidence="1">
    <location>
        <begin position="1"/>
        <end position="22"/>
    </location>
</feature>
<evidence type="ECO:0000313" key="3">
    <source>
        <dbReference type="Proteomes" id="UP000076532"/>
    </source>
</evidence>
<gene>
    <name evidence="2" type="ORF">FIBSPDRAFT_399332</name>
</gene>
<organism evidence="2 3">
    <name type="scientific">Athelia psychrophila</name>
    <dbReference type="NCBI Taxonomy" id="1759441"/>
    <lineage>
        <taxon>Eukaryota</taxon>
        <taxon>Fungi</taxon>
        <taxon>Dikarya</taxon>
        <taxon>Basidiomycota</taxon>
        <taxon>Agaricomycotina</taxon>
        <taxon>Agaricomycetes</taxon>
        <taxon>Agaricomycetidae</taxon>
        <taxon>Atheliales</taxon>
        <taxon>Atheliaceae</taxon>
        <taxon>Athelia</taxon>
    </lineage>
</organism>
<sequence length="71" mass="8025">MARLRRNPLPHRDHPRHSLPLAPPRAIVLPLNHIAGKSVVRCQEGLMKRRDERVGLMNGSLGSIRMVKFIG</sequence>
<dbReference type="AlphaFoldDB" id="A0A166NEM7"/>
<dbReference type="EMBL" id="KV417523">
    <property type="protein sequence ID" value="KZP24927.1"/>
    <property type="molecule type" value="Genomic_DNA"/>
</dbReference>